<evidence type="ECO:0000313" key="6">
    <source>
        <dbReference type="EMBL" id="EGV60410.1"/>
    </source>
</evidence>
<proteinExistence type="inferred from homology"/>
<evidence type="ECO:0000259" key="5">
    <source>
        <dbReference type="Pfam" id="PF01975"/>
    </source>
</evidence>
<organism evidence="7">
    <name type="scientific">Candida tenuis (strain ATCC 10573 / BCRC 21748 / CBS 615 / JCM 9827 / NBRC 10315 / NRRL Y-1498 / VKM Y-70)</name>
    <name type="common">Yeast</name>
    <name type="synonym">Yamadazyma tenuis</name>
    <dbReference type="NCBI Taxonomy" id="590646"/>
    <lineage>
        <taxon>Eukaryota</taxon>
        <taxon>Fungi</taxon>
        <taxon>Dikarya</taxon>
        <taxon>Ascomycota</taxon>
        <taxon>Saccharomycotina</taxon>
        <taxon>Pichiomycetes</taxon>
        <taxon>Debaryomycetaceae</taxon>
        <taxon>Yamadazyma</taxon>
    </lineage>
</organism>
<evidence type="ECO:0000256" key="4">
    <source>
        <dbReference type="SAM" id="SignalP"/>
    </source>
</evidence>
<dbReference type="HOGENOM" id="CLU_045192_0_0_1"/>
<dbReference type="eggNOG" id="ENOG502RXIE">
    <property type="taxonomic scope" value="Eukaryota"/>
</dbReference>
<evidence type="ECO:0000256" key="1">
    <source>
        <dbReference type="ARBA" id="ARBA00011062"/>
    </source>
</evidence>
<feature type="chain" id="PRO_5003442853" evidence="4">
    <location>
        <begin position="17"/>
        <end position="317"/>
    </location>
</feature>
<dbReference type="Proteomes" id="UP000000707">
    <property type="component" value="Unassembled WGS sequence"/>
</dbReference>
<dbReference type="OrthoDB" id="4018688at2759"/>
<keyword evidence="7" id="KW-1185">Reference proteome</keyword>
<keyword evidence="3" id="KW-0378">Hydrolase</keyword>
<dbReference type="EMBL" id="GL996528">
    <property type="protein sequence ID" value="EGV60410.1"/>
    <property type="molecule type" value="Genomic_DNA"/>
</dbReference>
<dbReference type="PANTHER" id="PTHR30457">
    <property type="entry name" value="5'-NUCLEOTIDASE SURE"/>
    <property type="match status" value="1"/>
</dbReference>
<comment type="similarity">
    <text evidence="1">Belongs to the SurE nucleotidase family.</text>
</comment>
<dbReference type="SUPFAM" id="SSF64167">
    <property type="entry name" value="SurE-like"/>
    <property type="match status" value="1"/>
</dbReference>
<gene>
    <name evidence="6" type="ORF">CANTEDRAFT_127629</name>
</gene>
<dbReference type="AlphaFoldDB" id="G3BDY8"/>
<dbReference type="NCBIfam" id="TIGR00087">
    <property type="entry name" value="surE"/>
    <property type="match status" value="1"/>
</dbReference>
<dbReference type="GO" id="GO:0046872">
    <property type="term" value="F:metal ion binding"/>
    <property type="evidence" value="ECO:0007669"/>
    <property type="project" value="UniProtKB-KW"/>
</dbReference>
<protein>
    <submittedName>
        <fullName evidence="6">Sure-like protein</fullName>
    </submittedName>
</protein>
<dbReference type="InterPro" id="IPR036523">
    <property type="entry name" value="SurE-like_sf"/>
</dbReference>
<dbReference type="PROSITE" id="PS51257">
    <property type="entry name" value="PROKAR_LIPOPROTEIN"/>
    <property type="match status" value="1"/>
</dbReference>
<dbReference type="Pfam" id="PF01975">
    <property type="entry name" value="SurE"/>
    <property type="match status" value="1"/>
</dbReference>
<dbReference type="Gene3D" id="3.40.1210.10">
    <property type="entry name" value="Survival protein SurE-like phosphatase/nucleotidase"/>
    <property type="match status" value="1"/>
</dbReference>
<dbReference type="STRING" id="590646.G3BDY8"/>
<dbReference type="InterPro" id="IPR030048">
    <property type="entry name" value="SurE"/>
</dbReference>
<dbReference type="PANTHER" id="PTHR30457:SF0">
    <property type="entry name" value="PHOSPHATASE, PUTATIVE (AFU_ORTHOLOGUE AFUA_4G01070)-RELATED"/>
    <property type="match status" value="1"/>
</dbReference>
<dbReference type="InterPro" id="IPR002828">
    <property type="entry name" value="SurE-like_Pase/nucleotidase"/>
</dbReference>
<evidence type="ECO:0000313" key="7">
    <source>
        <dbReference type="Proteomes" id="UP000000707"/>
    </source>
</evidence>
<reference evidence="6 7" key="1">
    <citation type="journal article" date="2011" name="Proc. Natl. Acad. Sci. U.S.A.">
        <title>Comparative genomics of xylose-fermenting fungi for enhanced biofuel production.</title>
        <authorList>
            <person name="Wohlbach D.J."/>
            <person name="Kuo A."/>
            <person name="Sato T.K."/>
            <person name="Potts K.M."/>
            <person name="Salamov A.A."/>
            <person name="LaButti K.M."/>
            <person name="Sun H."/>
            <person name="Clum A."/>
            <person name="Pangilinan J.L."/>
            <person name="Lindquist E.A."/>
            <person name="Lucas S."/>
            <person name="Lapidus A."/>
            <person name="Jin M."/>
            <person name="Gunawan C."/>
            <person name="Balan V."/>
            <person name="Dale B.E."/>
            <person name="Jeffries T.W."/>
            <person name="Zinkel R."/>
            <person name="Barry K.W."/>
            <person name="Grigoriev I.V."/>
            <person name="Gasch A.P."/>
        </authorList>
    </citation>
    <scope>NUCLEOTIDE SEQUENCE [LARGE SCALE GENOMIC DNA]</scope>
    <source>
        <strain evidence="7">ATCC 10573 / BCRC 21748 / CBS 615 / JCM 9827 / NBRC 10315 / NRRL Y-1498 / VKM Y-70</strain>
    </source>
</reference>
<feature type="domain" description="Survival protein SurE-like phosphatase/nucleotidase" evidence="5">
    <location>
        <begin position="19"/>
        <end position="217"/>
    </location>
</feature>
<evidence type="ECO:0000256" key="3">
    <source>
        <dbReference type="ARBA" id="ARBA00022801"/>
    </source>
</evidence>
<evidence type="ECO:0000256" key="2">
    <source>
        <dbReference type="ARBA" id="ARBA00022723"/>
    </source>
</evidence>
<accession>G3BDY8</accession>
<dbReference type="GO" id="GO:0008252">
    <property type="term" value="F:nucleotidase activity"/>
    <property type="evidence" value="ECO:0007669"/>
    <property type="project" value="InterPro"/>
</dbReference>
<keyword evidence="2" id="KW-0479">Metal-binding</keyword>
<name>G3BDY8_CANTC</name>
<feature type="signal peptide" evidence="4">
    <location>
        <begin position="1"/>
        <end position="16"/>
    </location>
</feature>
<sequence>MKFFTSLLSVLSLAACKSILLSNDDSWVSSEIRALYRELVADGHDVIMVAPASQMSSQGGAFIVPDSSDLDSDGNFGYVSAGDPAWGQDPDDPHIWYFGGSPSACISFAFEYLLPKSYSNVTIDLVVSGVNQGPNISPGYYTASGTISAAYSGIYRGYPAISFGGSNLNNSFFQDSSANDEYDPANIYAKKAVEIIDLLVDADLPSTVGINVNFPEVGYLLDNETECTDPVWKFGTMMNGGYFAPIVKYDSSSDTFSSSYKLFKDSTCNDGSGCNLPSEYDIFWARNCTTSVTGFQVDVSLPGSMDTTVKGIFDGLF</sequence>
<keyword evidence="4" id="KW-0732">Signal</keyword>